<feature type="compositionally biased region" description="Basic and acidic residues" evidence="1">
    <location>
        <begin position="65"/>
        <end position="82"/>
    </location>
</feature>
<proteinExistence type="predicted"/>
<evidence type="ECO:0000256" key="1">
    <source>
        <dbReference type="SAM" id="MobiDB-lite"/>
    </source>
</evidence>
<dbReference type="HOGENOM" id="CLU_2379419_0_0_2"/>
<dbReference type="KEGG" id="mhor:MSHOH_3298"/>
<name>A0A0E3SFD1_9EURY</name>
<evidence type="ECO:0000313" key="3">
    <source>
        <dbReference type="Proteomes" id="UP000033101"/>
    </source>
</evidence>
<dbReference type="Proteomes" id="UP000033101">
    <property type="component" value="Chromosome"/>
</dbReference>
<gene>
    <name evidence="2" type="ORF">MSHOH_3298</name>
</gene>
<feature type="compositionally biased region" description="Polar residues" evidence="1">
    <location>
        <begin position="83"/>
        <end position="94"/>
    </location>
</feature>
<dbReference type="PATRIC" id="fig|1434110.4.peg.4238"/>
<dbReference type="AlphaFoldDB" id="A0A0E3SFD1"/>
<keyword evidence="3" id="KW-1185">Reference proteome</keyword>
<dbReference type="EMBL" id="CP009516">
    <property type="protein sequence ID" value="AKB79781.1"/>
    <property type="molecule type" value="Genomic_DNA"/>
</dbReference>
<reference evidence="2 3" key="1">
    <citation type="submission" date="2014-07" db="EMBL/GenBank/DDBJ databases">
        <title>Methanogenic archaea and the global carbon cycle.</title>
        <authorList>
            <person name="Henriksen J.R."/>
            <person name="Luke J."/>
            <person name="Reinhart S."/>
            <person name="Benedict M.N."/>
            <person name="Youngblut N.D."/>
            <person name="Metcalf M.E."/>
            <person name="Whitaker R.J."/>
            <person name="Metcalf W.W."/>
        </authorList>
    </citation>
    <scope>NUCLEOTIDE SEQUENCE [LARGE SCALE GENOMIC DNA]</scope>
    <source>
        <strain evidence="2 3">HB-1</strain>
    </source>
</reference>
<sequence>MTYLTSMKLSSSADKIIEKFEKDKAELIDSEKGIYGIKILKPNSIKYFCFSEALQEKTAGSKGKNCSEEVTGSKRDTRDNCQKQKASQKIQNKQ</sequence>
<protein>
    <submittedName>
        <fullName evidence="2">Mobile element protein</fullName>
    </submittedName>
</protein>
<organism evidence="2 3">
    <name type="scientific">Methanosarcina horonobensis HB-1 = JCM 15518</name>
    <dbReference type="NCBI Taxonomy" id="1434110"/>
    <lineage>
        <taxon>Archaea</taxon>
        <taxon>Methanobacteriati</taxon>
        <taxon>Methanobacteriota</taxon>
        <taxon>Stenosarchaea group</taxon>
        <taxon>Methanomicrobia</taxon>
        <taxon>Methanosarcinales</taxon>
        <taxon>Methanosarcinaceae</taxon>
        <taxon>Methanosarcina</taxon>
    </lineage>
</organism>
<evidence type="ECO:0000313" key="2">
    <source>
        <dbReference type="EMBL" id="AKB79781.1"/>
    </source>
</evidence>
<accession>A0A0E3SFD1</accession>
<feature type="region of interest" description="Disordered" evidence="1">
    <location>
        <begin position="58"/>
        <end position="94"/>
    </location>
</feature>